<dbReference type="EMBL" id="CP010803">
    <property type="protein sequence ID" value="AJY47473.1"/>
    <property type="molecule type" value="Genomic_DNA"/>
</dbReference>
<name>A0A0D5LVR7_MAREN</name>
<comment type="similarity">
    <text evidence="3 10">Belongs to the inositol monophosphatase superfamily.</text>
</comment>
<dbReference type="PANTHER" id="PTHR20854:SF4">
    <property type="entry name" value="INOSITOL-1-MONOPHOSPHATASE-RELATED"/>
    <property type="match status" value="1"/>
</dbReference>
<comment type="cofactor">
    <cofactor evidence="2 9 10">
        <name>Mg(2+)</name>
        <dbReference type="ChEBI" id="CHEBI:18420"/>
    </cofactor>
</comment>
<keyword evidence="7 10" id="KW-0378">Hydrolase</keyword>
<dbReference type="InterPro" id="IPR033942">
    <property type="entry name" value="IMPase"/>
</dbReference>
<dbReference type="Gene3D" id="3.40.190.80">
    <property type="match status" value="1"/>
</dbReference>
<evidence type="ECO:0000256" key="8">
    <source>
        <dbReference type="ARBA" id="ARBA00022842"/>
    </source>
</evidence>
<evidence type="ECO:0000313" key="11">
    <source>
        <dbReference type="EMBL" id="AJY47473.1"/>
    </source>
</evidence>
<evidence type="ECO:0000256" key="2">
    <source>
        <dbReference type="ARBA" id="ARBA00001946"/>
    </source>
</evidence>
<proteinExistence type="inferred from homology"/>
<dbReference type="SUPFAM" id="SSF56655">
    <property type="entry name" value="Carbohydrate phosphatase"/>
    <property type="match status" value="1"/>
</dbReference>
<dbReference type="KEGG" id="mey:TM49_20260"/>
<feature type="binding site" evidence="9">
    <location>
        <position position="95"/>
    </location>
    <ligand>
        <name>Mg(2+)</name>
        <dbReference type="ChEBI" id="CHEBI:18420"/>
        <label>1</label>
        <note>catalytic</note>
    </ligand>
</feature>
<gene>
    <name evidence="11" type="ORF">TM49_20260</name>
</gene>
<keyword evidence="12" id="KW-1185">Reference proteome</keyword>
<dbReference type="PANTHER" id="PTHR20854">
    <property type="entry name" value="INOSITOL MONOPHOSPHATASE"/>
    <property type="match status" value="1"/>
</dbReference>
<evidence type="ECO:0000256" key="3">
    <source>
        <dbReference type="ARBA" id="ARBA00009759"/>
    </source>
</evidence>
<keyword evidence="8 9" id="KW-0460">Magnesium</keyword>
<dbReference type="OrthoDB" id="9785695at2"/>
<dbReference type="Gene3D" id="3.30.540.10">
    <property type="entry name" value="Fructose-1,6-Bisphosphatase, subunit A, domain 1"/>
    <property type="match status" value="1"/>
</dbReference>
<dbReference type="PRINTS" id="PR00377">
    <property type="entry name" value="IMPHPHTASES"/>
</dbReference>
<feature type="binding site" evidence="9">
    <location>
        <position position="219"/>
    </location>
    <ligand>
        <name>Mg(2+)</name>
        <dbReference type="ChEBI" id="CHEBI:18420"/>
        <label>1</label>
        <note>catalytic</note>
    </ligand>
</feature>
<dbReference type="Pfam" id="PF00459">
    <property type="entry name" value="Inositol_P"/>
    <property type="match status" value="1"/>
</dbReference>
<sequence>MTTDSKEAARAERLAAAKTIIRAAGDVALDYFSRLEKLTIERKTSGQDTVSEADRNVEETIRKAILERFPEDGLLGEEHGGKDGKSGYTWVIDPIDGTTVFLHGLPTWTVVIAILADGKPVLSCILVPAQNKLYHAIDGAGAFCNDRPIHVDETTPFDAGLFGVGPGAPEFAGHVGTLVTRLMSAGSMYLRFGSAAHSLALVAAGNLLGFYEPRLNAWDCVAGLLLVREAGGTSRGFEQGTDWTKRQPVIATASTVTKSFETMISESI</sequence>
<dbReference type="AlphaFoldDB" id="A0A0D5LVR7"/>
<dbReference type="PATRIC" id="fig|1486262.3.peg.4188"/>
<dbReference type="HOGENOM" id="CLU_044118_0_3_5"/>
<dbReference type="RefSeq" id="WP_045683881.1">
    <property type="nucleotide sequence ID" value="NZ_CP010803.1"/>
</dbReference>
<dbReference type="GO" id="GO:0046872">
    <property type="term" value="F:metal ion binding"/>
    <property type="evidence" value="ECO:0007669"/>
    <property type="project" value="UniProtKB-KW"/>
</dbReference>
<protein>
    <recommendedName>
        <fullName evidence="5 10">Inositol-1-monophosphatase</fullName>
        <ecNumber evidence="4 10">3.1.3.25</ecNumber>
    </recommendedName>
</protein>
<organism evidence="11 12">
    <name type="scientific">Martelella endophytica</name>
    <dbReference type="NCBI Taxonomy" id="1486262"/>
    <lineage>
        <taxon>Bacteria</taxon>
        <taxon>Pseudomonadati</taxon>
        <taxon>Pseudomonadota</taxon>
        <taxon>Alphaproteobacteria</taxon>
        <taxon>Hyphomicrobiales</taxon>
        <taxon>Aurantimonadaceae</taxon>
        <taxon>Martelella</taxon>
    </lineage>
</organism>
<dbReference type="FunFam" id="3.30.540.10:FF:000003">
    <property type="entry name" value="Inositol-1-monophosphatase"/>
    <property type="match status" value="1"/>
</dbReference>
<dbReference type="Proteomes" id="UP000032611">
    <property type="component" value="Chromosome"/>
</dbReference>
<feature type="binding site" evidence="9">
    <location>
        <position position="77"/>
    </location>
    <ligand>
        <name>Mg(2+)</name>
        <dbReference type="ChEBI" id="CHEBI:18420"/>
        <label>1</label>
        <note>catalytic</note>
    </ligand>
</feature>
<evidence type="ECO:0000256" key="6">
    <source>
        <dbReference type="ARBA" id="ARBA00022723"/>
    </source>
</evidence>
<comment type="catalytic activity">
    <reaction evidence="1 10">
        <text>a myo-inositol phosphate + H2O = myo-inositol + phosphate</text>
        <dbReference type="Rhea" id="RHEA:24056"/>
        <dbReference type="ChEBI" id="CHEBI:15377"/>
        <dbReference type="ChEBI" id="CHEBI:17268"/>
        <dbReference type="ChEBI" id="CHEBI:43474"/>
        <dbReference type="ChEBI" id="CHEBI:84139"/>
        <dbReference type="EC" id="3.1.3.25"/>
    </reaction>
</comment>
<dbReference type="InterPro" id="IPR000760">
    <property type="entry name" value="Inositol_monophosphatase-like"/>
</dbReference>
<dbReference type="GO" id="GO:0006020">
    <property type="term" value="P:inositol metabolic process"/>
    <property type="evidence" value="ECO:0007669"/>
    <property type="project" value="TreeGrafter"/>
</dbReference>
<dbReference type="InterPro" id="IPR020583">
    <property type="entry name" value="Inositol_monoP_metal-BS"/>
</dbReference>
<evidence type="ECO:0000256" key="1">
    <source>
        <dbReference type="ARBA" id="ARBA00001033"/>
    </source>
</evidence>
<dbReference type="GO" id="GO:0007165">
    <property type="term" value="P:signal transduction"/>
    <property type="evidence" value="ECO:0007669"/>
    <property type="project" value="TreeGrafter"/>
</dbReference>
<dbReference type="GO" id="GO:0008934">
    <property type="term" value="F:inositol monophosphate 1-phosphatase activity"/>
    <property type="evidence" value="ECO:0007669"/>
    <property type="project" value="InterPro"/>
</dbReference>
<dbReference type="STRING" id="1486262.TM49_20260"/>
<dbReference type="EC" id="3.1.3.25" evidence="4 10"/>
<dbReference type="PROSITE" id="PS00629">
    <property type="entry name" value="IMP_1"/>
    <property type="match status" value="1"/>
</dbReference>
<evidence type="ECO:0000256" key="4">
    <source>
        <dbReference type="ARBA" id="ARBA00013106"/>
    </source>
</evidence>
<evidence type="ECO:0000256" key="7">
    <source>
        <dbReference type="ARBA" id="ARBA00022801"/>
    </source>
</evidence>
<accession>A0A0D5LVR7</accession>
<reference evidence="11 12" key="1">
    <citation type="journal article" date="2015" name="Genome Announc.">
        <title>Complete genome sequence of Martelella endophytica YC6887, which has antifungal activity associated with a halophyte.</title>
        <authorList>
            <person name="Khan A."/>
            <person name="Khan H."/>
            <person name="Chung E.J."/>
            <person name="Hossain M.T."/>
            <person name="Chung Y.R."/>
        </authorList>
    </citation>
    <scope>NUCLEOTIDE SEQUENCE [LARGE SCALE GENOMIC DNA]</scope>
    <source>
        <strain evidence="11">YC6887</strain>
    </source>
</reference>
<dbReference type="CDD" id="cd01639">
    <property type="entry name" value="IMPase"/>
    <property type="match status" value="1"/>
</dbReference>
<feature type="binding site" evidence="9">
    <location>
        <position position="96"/>
    </location>
    <ligand>
        <name>Mg(2+)</name>
        <dbReference type="ChEBI" id="CHEBI:18420"/>
        <label>1</label>
        <note>catalytic</note>
    </ligand>
</feature>
<keyword evidence="6 9" id="KW-0479">Metal-binding</keyword>
<evidence type="ECO:0000256" key="5">
    <source>
        <dbReference type="ARBA" id="ARBA00019784"/>
    </source>
</evidence>
<evidence type="ECO:0000256" key="10">
    <source>
        <dbReference type="RuleBase" id="RU364068"/>
    </source>
</evidence>
<feature type="binding site" evidence="9">
    <location>
        <position position="93"/>
    </location>
    <ligand>
        <name>Mg(2+)</name>
        <dbReference type="ChEBI" id="CHEBI:18420"/>
        <label>2</label>
    </ligand>
</feature>
<evidence type="ECO:0000313" key="12">
    <source>
        <dbReference type="Proteomes" id="UP000032611"/>
    </source>
</evidence>
<evidence type="ECO:0000256" key="9">
    <source>
        <dbReference type="PIRSR" id="PIRSR600760-2"/>
    </source>
</evidence>